<dbReference type="Proteomes" id="UP000628775">
    <property type="component" value="Unassembled WGS sequence"/>
</dbReference>
<protein>
    <recommendedName>
        <fullName evidence="3">CMP/dCMP-type deaminase domain-containing protein</fullName>
    </recommendedName>
</protein>
<accession>A0A8J2VMX2</accession>
<gene>
    <name evidence="1" type="ORF">GCM10011391_10370</name>
</gene>
<evidence type="ECO:0000313" key="1">
    <source>
        <dbReference type="EMBL" id="GGE33602.1"/>
    </source>
</evidence>
<organism evidence="1 2">
    <name type="scientific">Pullulanibacillus camelliae</name>
    <dbReference type="NCBI Taxonomy" id="1707096"/>
    <lineage>
        <taxon>Bacteria</taxon>
        <taxon>Bacillati</taxon>
        <taxon>Bacillota</taxon>
        <taxon>Bacilli</taxon>
        <taxon>Bacillales</taxon>
        <taxon>Sporolactobacillaceae</taxon>
        <taxon>Pullulanibacillus</taxon>
    </lineage>
</organism>
<dbReference type="InterPro" id="IPR016193">
    <property type="entry name" value="Cytidine_deaminase-like"/>
</dbReference>
<dbReference type="SUPFAM" id="SSF53927">
    <property type="entry name" value="Cytidine deaminase-like"/>
    <property type="match status" value="1"/>
</dbReference>
<sequence>MKGLGGLIVKKKHEEYLVNAIELAIDNVKTKGGPFGAVIVQGGRYYCDRSQSSDG</sequence>
<evidence type="ECO:0000313" key="2">
    <source>
        <dbReference type="Proteomes" id="UP000628775"/>
    </source>
</evidence>
<evidence type="ECO:0008006" key="3">
    <source>
        <dbReference type="Google" id="ProtNLM"/>
    </source>
</evidence>
<dbReference type="EMBL" id="BMIR01000003">
    <property type="protein sequence ID" value="GGE33602.1"/>
    <property type="molecule type" value="Genomic_DNA"/>
</dbReference>
<comment type="caution">
    <text evidence="1">The sequence shown here is derived from an EMBL/GenBank/DDBJ whole genome shotgun (WGS) entry which is preliminary data.</text>
</comment>
<proteinExistence type="predicted"/>
<name>A0A8J2VMX2_9BACL</name>
<reference evidence="1" key="1">
    <citation type="journal article" date="2014" name="Int. J. Syst. Evol. Microbiol.">
        <title>Complete genome sequence of Corynebacterium casei LMG S-19264T (=DSM 44701T), isolated from a smear-ripened cheese.</title>
        <authorList>
            <consortium name="US DOE Joint Genome Institute (JGI-PGF)"/>
            <person name="Walter F."/>
            <person name="Albersmeier A."/>
            <person name="Kalinowski J."/>
            <person name="Ruckert C."/>
        </authorList>
    </citation>
    <scope>NUCLEOTIDE SEQUENCE</scope>
    <source>
        <strain evidence="1">CGMCC 1.15371</strain>
    </source>
</reference>
<dbReference type="GO" id="GO:0003824">
    <property type="term" value="F:catalytic activity"/>
    <property type="evidence" value="ECO:0007669"/>
    <property type="project" value="InterPro"/>
</dbReference>
<dbReference type="AlphaFoldDB" id="A0A8J2VMX2"/>
<reference evidence="1" key="2">
    <citation type="submission" date="2020-09" db="EMBL/GenBank/DDBJ databases">
        <authorList>
            <person name="Sun Q."/>
            <person name="Zhou Y."/>
        </authorList>
    </citation>
    <scope>NUCLEOTIDE SEQUENCE</scope>
    <source>
        <strain evidence="1">CGMCC 1.15371</strain>
    </source>
</reference>
<keyword evidence="2" id="KW-1185">Reference proteome</keyword>